<evidence type="ECO:0000313" key="2">
    <source>
        <dbReference type="EMBL" id="RKN26156.1"/>
    </source>
</evidence>
<dbReference type="InterPro" id="IPR005297">
    <property type="entry name" value="Lipoprotein_repeat"/>
</dbReference>
<proteinExistence type="predicted"/>
<name>A0A3A9Y3J7_9ACTN</name>
<dbReference type="EMBL" id="RAZT01000022">
    <property type="protein sequence ID" value="RKN26156.1"/>
    <property type="molecule type" value="Genomic_DNA"/>
</dbReference>
<gene>
    <name evidence="2" type="ORF">D7044_30435</name>
    <name evidence="1" type="ORF">D7147_22805</name>
</gene>
<evidence type="ECO:0000313" key="4">
    <source>
        <dbReference type="Proteomes" id="UP000275865"/>
    </source>
</evidence>
<protein>
    <recommendedName>
        <fullName evidence="5">Lipoprotein</fullName>
    </recommendedName>
</protein>
<keyword evidence="3" id="KW-1185">Reference proteome</keyword>
<sequence>MIIFGVALIATTAACGSTSGPADQGAPVTVGGGSVGDQSAVRVQVEESSLGPILTDQDGRTLYAFLNDKGGASSCTDECIATWPALISRVPATTGTGASPELLSQTSRAEGTSQATYGEWPLYYYVGDVGPGDVDGQGVENVWFVVDADGKLVKTMP</sequence>
<dbReference type="PANTHER" id="PTHR39335">
    <property type="entry name" value="BLL4220 PROTEIN"/>
    <property type="match status" value="1"/>
</dbReference>
<dbReference type="Pfam" id="PF03640">
    <property type="entry name" value="Lipoprotein_15"/>
    <property type="match status" value="2"/>
</dbReference>
<comment type="caution">
    <text evidence="2">The sequence shown here is derived from an EMBL/GenBank/DDBJ whole genome shotgun (WGS) entry which is preliminary data.</text>
</comment>
<reference evidence="3 4" key="1">
    <citation type="submission" date="2018-09" db="EMBL/GenBank/DDBJ databases">
        <title>Micromonospora sp. nov. MS1-9, isolated from a root of Musa sp.</title>
        <authorList>
            <person name="Kuncharoen N."/>
            <person name="Kudo T."/>
            <person name="Ohkuma M."/>
            <person name="Yuki M."/>
            <person name="Tanasupawat S."/>
        </authorList>
    </citation>
    <scope>NUCLEOTIDE SEQUENCE [LARGE SCALE GENOMIC DNA]</scope>
    <source>
        <strain evidence="2 4">MS1-9</strain>
        <strain evidence="1 3">NGC1-4</strain>
    </source>
</reference>
<evidence type="ECO:0000313" key="1">
    <source>
        <dbReference type="EMBL" id="RKN16592.1"/>
    </source>
</evidence>
<evidence type="ECO:0008006" key="5">
    <source>
        <dbReference type="Google" id="ProtNLM"/>
    </source>
</evidence>
<dbReference type="AlphaFoldDB" id="A0A3A9Y3J7"/>
<accession>A0A3A9Y3J7</accession>
<dbReference type="EMBL" id="RAZS01000008">
    <property type="protein sequence ID" value="RKN16592.1"/>
    <property type="molecule type" value="Genomic_DNA"/>
</dbReference>
<evidence type="ECO:0000313" key="3">
    <source>
        <dbReference type="Proteomes" id="UP000271548"/>
    </source>
</evidence>
<dbReference type="Proteomes" id="UP000275865">
    <property type="component" value="Unassembled WGS sequence"/>
</dbReference>
<dbReference type="Proteomes" id="UP000271548">
    <property type="component" value="Unassembled WGS sequence"/>
</dbReference>
<dbReference type="GO" id="GO:0043448">
    <property type="term" value="P:alkane catabolic process"/>
    <property type="evidence" value="ECO:0007669"/>
    <property type="project" value="TreeGrafter"/>
</dbReference>
<organism evidence="2 4">
    <name type="scientific">Micromonospora musae</name>
    <dbReference type="NCBI Taxonomy" id="1894970"/>
    <lineage>
        <taxon>Bacteria</taxon>
        <taxon>Bacillati</taxon>
        <taxon>Actinomycetota</taxon>
        <taxon>Actinomycetes</taxon>
        <taxon>Micromonosporales</taxon>
        <taxon>Micromonosporaceae</taxon>
        <taxon>Micromonospora</taxon>
    </lineage>
</organism>
<dbReference type="PANTHER" id="PTHR39335:SF1">
    <property type="entry name" value="BLL4220 PROTEIN"/>
    <property type="match status" value="1"/>
</dbReference>